<dbReference type="CDD" id="cd13159">
    <property type="entry name" value="PTB_LDLRAP-mammal-like"/>
    <property type="match status" value="1"/>
</dbReference>
<dbReference type="InterPro" id="IPR011993">
    <property type="entry name" value="PH-like_dom_sf"/>
</dbReference>
<keyword evidence="4" id="KW-1185">Reference proteome</keyword>
<dbReference type="PROSITE" id="PS01179">
    <property type="entry name" value="PID"/>
    <property type="match status" value="1"/>
</dbReference>
<dbReference type="InterPro" id="IPR051133">
    <property type="entry name" value="Adapter_Engulfment-Domain"/>
</dbReference>
<dbReference type="GeneTree" id="ENSGT00940000165540"/>
<dbReference type="Ensembl" id="ENSTGUT00000015273.2">
    <property type="protein sequence ID" value="ENSTGUP00000015045.2"/>
    <property type="gene ID" value="ENSTGUG00000014679.2"/>
</dbReference>
<dbReference type="PANTHER" id="PTHR11232">
    <property type="entry name" value="PHOSPHOTYROSINE INTERACTION DOMAIN-CONTAINING FAMILY MEMBER"/>
    <property type="match status" value="1"/>
</dbReference>
<evidence type="ECO:0000313" key="3">
    <source>
        <dbReference type="Ensembl" id="ENSTGUP00000015045.2"/>
    </source>
</evidence>
<dbReference type="STRING" id="59729.ENSTGUP00000015045"/>
<feature type="compositionally biased region" description="Pro residues" evidence="1">
    <location>
        <begin position="70"/>
        <end position="85"/>
    </location>
</feature>
<organism evidence="3 4">
    <name type="scientific">Taeniopygia guttata</name>
    <name type="common">Zebra finch</name>
    <name type="synonym">Poephila guttata</name>
    <dbReference type="NCBI Taxonomy" id="59729"/>
    <lineage>
        <taxon>Eukaryota</taxon>
        <taxon>Metazoa</taxon>
        <taxon>Chordata</taxon>
        <taxon>Craniata</taxon>
        <taxon>Vertebrata</taxon>
        <taxon>Euteleostomi</taxon>
        <taxon>Archelosauria</taxon>
        <taxon>Archosauria</taxon>
        <taxon>Dinosauria</taxon>
        <taxon>Saurischia</taxon>
        <taxon>Theropoda</taxon>
        <taxon>Coelurosauria</taxon>
        <taxon>Aves</taxon>
        <taxon>Neognathae</taxon>
        <taxon>Neoaves</taxon>
        <taxon>Telluraves</taxon>
        <taxon>Australaves</taxon>
        <taxon>Passeriformes</taxon>
        <taxon>Passeroidea</taxon>
        <taxon>Estrildidae</taxon>
        <taxon>Estrildinae</taxon>
        <taxon>Taeniopygia</taxon>
    </lineage>
</organism>
<evidence type="ECO:0000256" key="1">
    <source>
        <dbReference type="SAM" id="MobiDB-lite"/>
    </source>
</evidence>
<feature type="region of interest" description="Disordered" evidence="1">
    <location>
        <begin position="297"/>
        <end position="328"/>
    </location>
</feature>
<reference evidence="3" key="2">
    <citation type="submission" date="2025-08" db="UniProtKB">
        <authorList>
            <consortium name="Ensembl"/>
        </authorList>
    </citation>
    <scope>IDENTIFICATION</scope>
</reference>
<feature type="compositionally biased region" description="Low complexity" evidence="1">
    <location>
        <begin position="58"/>
        <end position="67"/>
    </location>
</feature>
<protein>
    <recommendedName>
        <fullName evidence="2">PID domain-containing protein</fullName>
    </recommendedName>
</protein>
<dbReference type="Gene3D" id="2.30.29.30">
    <property type="entry name" value="Pleckstrin-homology domain (PH domain)/Phosphotyrosine-binding domain (PTB)"/>
    <property type="match status" value="1"/>
</dbReference>
<dbReference type="AlphaFoldDB" id="H0ZWP4"/>
<gene>
    <name evidence="3" type="primary">LOC100231911</name>
</gene>
<dbReference type="InterPro" id="IPR006020">
    <property type="entry name" value="PTB/PI_dom"/>
</dbReference>
<dbReference type="SUPFAM" id="SSF50729">
    <property type="entry name" value="PH domain-like"/>
    <property type="match status" value="1"/>
</dbReference>
<reference evidence="3 4" key="1">
    <citation type="journal article" date="2010" name="Nature">
        <title>The genome of a songbird.</title>
        <authorList>
            <person name="Warren W.C."/>
            <person name="Clayton D.F."/>
            <person name="Ellegren H."/>
            <person name="Arnold A.P."/>
            <person name="Hillier L.W."/>
            <person name="Kunstner A."/>
            <person name="Searle S."/>
            <person name="White S."/>
            <person name="Vilella A.J."/>
            <person name="Fairley S."/>
            <person name="Heger A."/>
            <person name="Kong L."/>
            <person name="Ponting C.P."/>
            <person name="Jarvis E.D."/>
            <person name="Mello C.V."/>
            <person name="Minx P."/>
            <person name="Lovell P."/>
            <person name="Velho T.A."/>
            <person name="Ferris M."/>
            <person name="Balakrishnan C.N."/>
            <person name="Sinha S."/>
            <person name="Blatti C."/>
            <person name="London S.E."/>
            <person name="Li Y."/>
            <person name="Lin Y.C."/>
            <person name="George J."/>
            <person name="Sweedler J."/>
            <person name="Southey B."/>
            <person name="Gunaratne P."/>
            <person name="Watson M."/>
            <person name="Nam K."/>
            <person name="Backstrom N."/>
            <person name="Smeds L."/>
            <person name="Nabholz B."/>
            <person name="Itoh Y."/>
            <person name="Whitney O."/>
            <person name="Pfenning A.R."/>
            <person name="Howard J."/>
            <person name="Volker M."/>
            <person name="Skinner B.M."/>
            <person name="Griffin D.K."/>
            <person name="Ye L."/>
            <person name="McLaren W.M."/>
            <person name="Flicek P."/>
            <person name="Quesada V."/>
            <person name="Velasco G."/>
            <person name="Lopez-Otin C."/>
            <person name="Puente X.S."/>
            <person name="Olender T."/>
            <person name="Lancet D."/>
            <person name="Smit A.F."/>
            <person name="Hubley R."/>
            <person name="Konkel M.K."/>
            <person name="Walker J.A."/>
            <person name="Batzer M.A."/>
            <person name="Gu W."/>
            <person name="Pollock D.D."/>
            <person name="Chen L."/>
            <person name="Cheng Z."/>
            <person name="Eichler E.E."/>
            <person name="Stapley J."/>
            <person name="Slate J."/>
            <person name="Ekblom R."/>
            <person name="Birkhead T."/>
            <person name="Burke T."/>
            <person name="Burt D."/>
            <person name="Scharff C."/>
            <person name="Adam I."/>
            <person name="Richard H."/>
            <person name="Sultan M."/>
            <person name="Soldatov A."/>
            <person name="Lehrach H."/>
            <person name="Edwards S.V."/>
            <person name="Yang S.P."/>
            <person name="Li X."/>
            <person name="Graves T."/>
            <person name="Fulton L."/>
            <person name="Nelson J."/>
            <person name="Chinwalla A."/>
            <person name="Hou S."/>
            <person name="Mardis E.R."/>
            <person name="Wilson R.K."/>
        </authorList>
    </citation>
    <scope>NUCLEOTIDE SEQUENCE [LARGE SCALE GENOMIC DNA]</scope>
</reference>
<proteinExistence type="predicted"/>
<accession>H0ZWP4</accession>
<feature type="compositionally biased region" description="Pro residues" evidence="1">
    <location>
        <begin position="13"/>
        <end position="28"/>
    </location>
</feature>
<dbReference type="Proteomes" id="UP000007754">
    <property type="component" value="Chromosome 3"/>
</dbReference>
<feature type="region of interest" description="Disordered" evidence="1">
    <location>
        <begin position="1"/>
        <end position="115"/>
    </location>
</feature>
<dbReference type="Pfam" id="PF00640">
    <property type="entry name" value="PID"/>
    <property type="match status" value="1"/>
</dbReference>
<dbReference type="PANTHER" id="PTHR11232:SF81">
    <property type="entry name" value="PID DOMAIN-CONTAINING PROTEIN"/>
    <property type="match status" value="1"/>
</dbReference>
<dbReference type="HOGENOM" id="CLU_078253_2_0_1"/>
<dbReference type="InParanoid" id="H0ZWP4"/>
<feature type="domain" description="PID" evidence="2">
    <location>
        <begin position="163"/>
        <end position="288"/>
    </location>
</feature>
<sequence length="458" mass="48831">MRPRPVRAALPDPAWPGPLPRGPIPPSPVRSGPTCGASRVRTCRSCIAPSAGPGPGAGMVPRGRAGPSTAPLPPRARLAPPPLPWQPRGLRRADVSASGPRGPTPPHRQGSARLDPGSAMEALRAAGRAVLRSPRLARHGLGLRRRRKLPESWADMQEPLLEGMCFTLKYLGMTLVEKPKGEDMAAAAIRRIVATARVGARKFQKVILTVSPRGISLQDADTKEMVENISIYRISYCTTDKLQNKVFAYVAQSQESGALECHAFLSPKKKIAQAVTLTVAQAFQMALDLWEATHAGSRQNQPLHPSCVLESSEAGRAHEPAPPGSAAFTHHVGEEEEEDDNVNETLSGINTSCAPIELSYSTATVLPPGATPGQLDRAGRGWRLPQHWHQDCWPQDCPGLSQISATMDQPLRIHPVPAPGPASACPALALPSWHWGLLGLLPRSAQAAAPAPCPVPPA</sequence>
<dbReference type="SMART" id="SM00462">
    <property type="entry name" value="PTB"/>
    <property type="match status" value="1"/>
</dbReference>
<evidence type="ECO:0000313" key="4">
    <source>
        <dbReference type="Proteomes" id="UP000007754"/>
    </source>
</evidence>
<name>H0ZWP4_TAEGU</name>
<reference evidence="3" key="3">
    <citation type="submission" date="2025-09" db="UniProtKB">
        <authorList>
            <consortium name="Ensembl"/>
        </authorList>
    </citation>
    <scope>IDENTIFICATION</scope>
</reference>
<evidence type="ECO:0000259" key="2">
    <source>
        <dbReference type="PROSITE" id="PS01179"/>
    </source>
</evidence>